<dbReference type="EMBL" id="CM002803">
    <property type="protein sequence ID" value="KEI67802.1"/>
    <property type="molecule type" value="Genomic_DNA"/>
</dbReference>
<evidence type="ECO:0000313" key="1">
    <source>
        <dbReference type="EMBL" id="KEI67802.1"/>
    </source>
</evidence>
<proteinExistence type="predicted"/>
<evidence type="ECO:0008006" key="3">
    <source>
        <dbReference type="Google" id="ProtNLM"/>
    </source>
</evidence>
<dbReference type="RefSeq" id="WP_042155027.1">
    <property type="nucleotide sequence ID" value="NZ_CM002803.1"/>
</dbReference>
<protein>
    <recommendedName>
        <fullName evidence="3">Arc-like DNA binding domain-containing protein</fullName>
    </recommendedName>
</protein>
<dbReference type="SUPFAM" id="SSF47598">
    <property type="entry name" value="Ribbon-helix-helix"/>
    <property type="match status" value="1"/>
</dbReference>
<dbReference type="GO" id="GO:0006355">
    <property type="term" value="P:regulation of DNA-templated transcription"/>
    <property type="evidence" value="ECO:0007669"/>
    <property type="project" value="InterPro"/>
</dbReference>
<reference evidence="1 2" key="1">
    <citation type="journal article" date="2014" name="Appl. Environ. Microbiol.">
        <title>Elucidation of insertion elements encoded on plasmids and in vitro construction of shuttle vectors from the toxic cyanobacterium Planktothrix.</title>
        <authorList>
            <person name="Christiansen G."/>
            <person name="Goesmann A."/>
            <person name="Kurmayer R."/>
        </authorList>
    </citation>
    <scope>NUCLEOTIDE SEQUENCE [LARGE SCALE GENOMIC DNA]</scope>
    <source>
        <strain evidence="1 2">NIVA-CYA 126/8</strain>
    </source>
</reference>
<dbReference type="eggNOG" id="ENOG5032Z3M">
    <property type="taxonomic scope" value="Bacteria"/>
</dbReference>
<dbReference type="Proteomes" id="UP000027395">
    <property type="component" value="Chromosome"/>
</dbReference>
<accession>A0A073CIU9</accession>
<dbReference type="PATRIC" id="fig|388467.6.peg.2904"/>
<keyword evidence="2" id="KW-1185">Reference proteome</keyword>
<sequence>MNPIILDNLNPVVFDKISSLAEKHKRSLEDEIKAILTQIAEAEITTQVSARANFRAKLCVARQKHGNQTFNDSVELLREDRNH</sequence>
<dbReference type="HOGENOM" id="CLU_2520347_0_0_3"/>
<dbReference type="InterPro" id="IPR010985">
    <property type="entry name" value="Ribbon_hlx_hlx"/>
</dbReference>
<gene>
    <name evidence="1" type="ORF">A19Y_2956</name>
</gene>
<evidence type="ECO:0000313" key="2">
    <source>
        <dbReference type="Proteomes" id="UP000027395"/>
    </source>
</evidence>
<organism evidence="1 2">
    <name type="scientific">Planktothrix agardhii (strain NIVA-CYA 126/8)</name>
    <dbReference type="NCBI Taxonomy" id="388467"/>
    <lineage>
        <taxon>Bacteria</taxon>
        <taxon>Bacillati</taxon>
        <taxon>Cyanobacteriota</taxon>
        <taxon>Cyanophyceae</taxon>
        <taxon>Oscillatoriophycideae</taxon>
        <taxon>Oscillatoriales</taxon>
        <taxon>Microcoleaceae</taxon>
        <taxon>Planktothrix</taxon>
    </lineage>
</organism>
<dbReference type="AlphaFoldDB" id="A0A073CIU9"/>
<name>A0A073CIU9_PLAA1</name>